<keyword evidence="1" id="KW-0812">Transmembrane</keyword>
<keyword evidence="1" id="KW-0472">Membrane</keyword>
<reference evidence="2" key="1">
    <citation type="journal article" date="2012" name="J. Bacteriol.">
        <title>Genome sequence of the soybean symbiont Sinorhizobium fredii HH103.</title>
        <authorList>
            <person name="Weidner S."/>
            <person name="Becker A."/>
            <person name="Bonilla I."/>
            <person name="Jaenicke S."/>
            <person name="Lloret J."/>
            <person name="Margaret I."/>
            <person name="Puhler A."/>
            <person name="Ruiz-Sainz J.E."/>
            <person name="Schneiker-Bekel S."/>
            <person name="Szczepanowski R."/>
            <person name="Vinardell J.M."/>
            <person name="Zehner S."/>
            <person name="Gottfert M."/>
        </authorList>
    </citation>
    <scope>NUCLEOTIDE SEQUENCE [LARGE SCALE GENOMIC DNA]</scope>
    <source>
        <strain evidence="2">HH103</strain>
        <plasmid evidence="2">pSfHH103a2</plasmid>
    </source>
</reference>
<keyword evidence="1" id="KW-1133">Transmembrane helix</keyword>
<feature type="transmembrane region" description="Helical" evidence="1">
    <location>
        <begin position="6"/>
        <end position="31"/>
    </location>
</feature>
<name>A0A0A8WHA8_SINF1</name>
<proteinExistence type="predicted"/>
<evidence type="ECO:0000256" key="1">
    <source>
        <dbReference type="SAM" id="Phobius"/>
    </source>
</evidence>
<geneLocation type="plasmid" evidence="2">
    <name>pSfHH103a2</name>
</geneLocation>
<organism evidence="2">
    <name type="scientific">Sinorhizobium fredii (strain HH103)</name>
    <dbReference type="NCBI Taxonomy" id="1117943"/>
    <lineage>
        <taxon>Bacteria</taxon>
        <taxon>Pseudomonadati</taxon>
        <taxon>Pseudomonadota</taxon>
        <taxon>Alphaproteobacteria</taxon>
        <taxon>Hyphomicrobiales</taxon>
        <taxon>Rhizobiaceae</taxon>
        <taxon>Sinorhizobium/Ensifer group</taxon>
        <taxon>Sinorhizobium</taxon>
    </lineage>
</organism>
<keyword evidence="2" id="KW-0614">Plasmid</keyword>
<accession>A0A0A8WHA8</accession>
<sequence length="264" mass="29645">MEDFTWGGFAISIVETAIGAALGFGLGLVAFHYQHRREKEAEAEEAREAALDALNRVTQTAGLNIEALANLKLQIIGDLKPEVEVMQKAVEACFDASGVEREAKFQEMKATSEALRSFYQSLTPLPVMPAPDFREFSLVAQKMPALTIYLHRAMSTMHEINEHIRERNTLIAGHALEGANGMTVERFIYYASMLSGIGDYLCKSVDNDLEFFRLSLEQVENYMKAKSNGVGYVSFILVEKAKEALPKENLFPELRNQMTYFDQK</sequence>
<dbReference type="RefSeq" id="WP_176454377.1">
    <property type="nucleotide sequence ID" value="NZ_CP183941.1"/>
</dbReference>
<reference evidence="2" key="2">
    <citation type="submission" date="2014-12" db="EMBL/GenBank/DDBJ databases">
        <authorList>
            <person name="Jaenicke S."/>
        </authorList>
    </citation>
    <scope>NUCLEOTIDE SEQUENCE</scope>
    <source>
        <strain evidence="2">HH103</strain>
        <plasmid evidence="2">pSfHH103a2</plasmid>
    </source>
</reference>
<protein>
    <submittedName>
        <fullName evidence="2">Uncharacterized protein</fullName>
    </submittedName>
</protein>
<evidence type="ECO:0000313" key="2">
    <source>
        <dbReference type="EMBL" id="CEL26588.1"/>
    </source>
</evidence>
<dbReference type="EMBL" id="LN735562">
    <property type="protein sequence ID" value="CEL26588.1"/>
    <property type="molecule type" value="Genomic_DNA"/>
</dbReference>
<dbReference type="AlphaFoldDB" id="A0A0A8WHA8"/>